<dbReference type="InterPro" id="IPR053040">
    <property type="entry name" value="LRR-containing_protein_71"/>
</dbReference>
<dbReference type="AlphaFoldDB" id="A0A6P8NT10"/>
<dbReference type="RefSeq" id="XP_033779506.1">
    <property type="nucleotide sequence ID" value="XM_033923615.1"/>
</dbReference>
<dbReference type="PANTHER" id="PTHR46984:SF1">
    <property type="entry name" value="LEUCINE-RICH REPEAT-CONTAINING PROTEIN 71"/>
    <property type="match status" value="1"/>
</dbReference>
<dbReference type="GeneID" id="117349908"/>
<gene>
    <name evidence="3 4" type="primary">LOC117349908</name>
</gene>
<keyword evidence="2" id="KW-1185">Reference proteome</keyword>
<dbReference type="Pfam" id="PF13516">
    <property type="entry name" value="LRR_6"/>
    <property type="match status" value="3"/>
</dbReference>
<dbReference type="OrthoDB" id="120976at2759"/>
<feature type="compositionally biased region" description="Basic and acidic residues" evidence="1">
    <location>
        <begin position="377"/>
        <end position="388"/>
    </location>
</feature>
<dbReference type="RefSeq" id="XP_033779507.1">
    <property type="nucleotide sequence ID" value="XM_033923616.1"/>
</dbReference>
<organism evidence="2 4">
    <name type="scientific">Geotrypetes seraphini</name>
    <name type="common">Gaboon caecilian</name>
    <name type="synonym">Caecilia seraphini</name>
    <dbReference type="NCBI Taxonomy" id="260995"/>
    <lineage>
        <taxon>Eukaryota</taxon>
        <taxon>Metazoa</taxon>
        <taxon>Chordata</taxon>
        <taxon>Craniata</taxon>
        <taxon>Vertebrata</taxon>
        <taxon>Euteleostomi</taxon>
        <taxon>Amphibia</taxon>
        <taxon>Gymnophiona</taxon>
        <taxon>Geotrypetes</taxon>
    </lineage>
</organism>
<evidence type="ECO:0000313" key="4">
    <source>
        <dbReference type="RefSeq" id="XP_033779507.1"/>
    </source>
</evidence>
<reference evidence="3 4" key="1">
    <citation type="submission" date="2025-04" db="UniProtKB">
        <authorList>
            <consortium name="RefSeq"/>
        </authorList>
    </citation>
    <scope>IDENTIFICATION</scope>
</reference>
<dbReference type="Gene3D" id="3.80.10.10">
    <property type="entry name" value="Ribonuclease Inhibitor"/>
    <property type="match status" value="1"/>
</dbReference>
<evidence type="ECO:0000313" key="2">
    <source>
        <dbReference type="Proteomes" id="UP000515159"/>
    </source>
</evidence>
<sequence>MKYGCHYYLQSLLMFPSVVKKVTLKRGIKDKFSGTGVNSLQETEDVPVSGEYQCIGNFEQDYMELCVARGMLEIPKVVPRIRDVTPMSEKTLSDGTESTVENTERNLILLHEKYSYLKPRIQVEMENDDNKSVHSIYIRGWKIDEKMMDIFSKCLPASQTLHTLNFWNVGLTDHTVDLLINILPRCPNLKTLVLDGNPLPQHTYYKFFCEDSTLDHITLRNNKIDDDSVWLITQALQEPQLLNKHLVTLNLSYNHISNQGASYFAEVLRMNRSLLSLSLAHNEIGDEGALYLAEILGYFALTPQEVVERRYRLLGKESLEQHRSSYSTRFSEGKIEQPQHHFQFFSISNGTEKTEKPERPEKLEKSQMAKSTKGAPKKKEKEQPKKELANQIIAGVQGGTVKKEDPKLKKPAASSEQKPNRKERKSAAKDKSAGAAEPDLQGATEAVHPLLAPIEYRHGQVFLLGNRNLINLNLSMNKITERGLKGFAVALESQSEALKNPRATYGGTGLLRLSLGRNNFSLDNPNFQKIQEIMLSQDPILKVSAKDWIGLNTCDILLNTLVLSDVQF</sequence>
<feature type="compositionally biased region" description="Basic and acidic residues" evidence="1">
    <location>
        <begin position="352"/>
        <end position="367"/>
    </location>
</feature>
<dbReference type="SMART" id="SM00368">
    <property type="entry name" value="LRR_RI"/>
    <property type="match status" value="4"/>
</dbReference>
<evidence type="ECO:0000256" key="1">
    <source>
        <dbReference type="SAM" id="MobiDB-lite"/>
    </source>
</evidence>
<accession>A0A6P8NT10</accession>
<feature type="region of interest" description="Disordered" evidence="1">
    <location>
        <begin position="343"/>
        <end position="441"/>
    </location>
</feature>
<evidence type="ECO:0000313" key="3">
    <source>
        <dbReference type="RefSeq" id="XP_033779506.1"/>
    </source>
</evidence>
<dbReference type="Proteomes" id="UP000515159">
    <property type="component" value="Chromosome 16"/>
</dbReference>
<dbReference type="InterPro" id="IPR032675">
    <property type="entry name" value="LRR_dom_sf"/>
</dbReference>
<proteinExistence type="predicted"/>
<dbReference type="PANTHER" id="PTHR46984">
    <property type="entry name" value="LEUCINE-RICH REPEAT-CONTAINING PROTEIN 71"/>
    <property type="match status" value="1"/>
</dbReference>
<protein>
    <submittedName>
        <fullName evidence="3 4">Leucine-rich repeat-containing protein 71-like isoform X1</fullName>
    </submittedName>
</protein>
<dbReference type="KEGG" id="gsh:117349908"/>
<dbReference type="InterPro" id="IPR001611">
    <property type="entry name" value="Leu-rich_rpt"/>
</dbReference>
<dbReference type="SUPFAM" id="SSF52047">
    <property type="entry name" value="RNI-like"/>
    <property type="match status" value="1"/>
</dbReference>
<name>A0A6P8NT10_GEOSA</name>